<name>A0A3Q8SAQ9_9BACL</name>
<keyword evidence="5" id="KW-1185">Reference proteome</keyword>
<dbReference type="GO" id="GO:0046872">
    <property type="term" value="F:metal ion binding"/>
    <property type="evidence" value="ECO:0007669"/>
    <property type="project" value="UniProtKB-KW"/>
</dbReference>
<dbReference type="InterPro" id="IPR050248">
    <property type="entry name" value="Polysacc_deacetylase_ArnD"/>
</dbReference>
<feature type="domain" description="NodB homology" evidence="3">
    <location>
        <begin position="16"/>
        <end position="269"/>
    </location>
</feature>
<dbReference type="GO" id="GO:0016810">
    <property type="term" value="F:hydrolase activity, acting on carbon-nitrogen (but not peptide) bonds"/>
    <property type="evidence" value="ECO:0007669"/>
    <property type="project" value="InterPro"/>
</dbReference>
<dbReference type="PROSITE" id="PS51677">
    <property type="entry name" value="NODB"/>
    <property type="match status" value="1"/>
</dbReference>
<dbReference type="EMBL" id="CP034248">
    <property type="protein sequence ID" value="AZK46357.1"/>
    <property type="molecule type" value="Genomic_DNA"/>
</dbReference>
<dbReference type="GO" id="GO:0005975">
    <property type="term" value="P:carbohydrate metabolic process"/>
    <property type="evidence" value="ECO:0007669"/>
    <property type="project" value="InterPro"/>
</dbReference>
<dbReference type="CDD" id="cd10967">
    <property type="entry name" value="CE4_GLA_like_6s"/>
    <property type="match status" value="1"/>
</dbReference>
<gene>
    <name evidence="4" type="ORF">EIM92_09345</name>
</gene>
<dbReference type="SUPFAM" id="SSF88713">
    <property type="entry name" value="Glycoside hydrolase/deacetylase"/>
    <property type="match status" value="1"/>
</dbReference>
<dbReference type="GO" id="GO:0016020">
    <property type="term" value="C:membrane"/>
    <property type="evidence" value="ECO:0007669"/>
    <property type="project" value="TreeGrafter"/>
</dbReference>
<dbReference type="PANTHER" id="PTHR10587">
    <property type="entry name" value="GLYCOSYL TRANSFERASE-RELATED"/>
    <property type="match status" value="1"/>
</dbReference>
<proteinExistence type="predicted"/>
<dbReference type="OrthoDB" id="43281at2"/>
<dbReference type="PANTHER" id="PTHR10587:SF133">
    <property type="entry name" value="CHITIN DEACETYLASE 1-RELATED"/>
    <property type="match status" value="1"/>
</dbReference>
<sequence length="269" mass="30867">MALPNINFCYPQGKHKALTMSYDDGRRADKRLIGIFNRYGVRGTFHINSGLLGGDDRLTAEEAVALYRGHEVSVHTVTHPTLSRCPMEQVVDEIMEDRKTLERLFQTTVRGMSYPNGSYSQEIVKLLPHLGIEYARTVQTTHGGFGLPEDWLQWRATCHHNDHLLEHAEAFVGLHKRQYLYLMYVWGHSYEFDHDNNWELIEQFCKAVGGQDDIWYATNIEIVDYMKACKWLKFAASREFAHNLGALPIWLDVDGRIVEIPGGSQVSLI</sequence>
<dbReference type="KEGG" id="plen:EIM92_09345"/>
<keyword evidence="1" id="KW-0479">Metal-binding</keyword>
<reference evidence="4 5" key="1">
    <citation type="submission" date="2018-11" db="EMBL/GenBank/DDBJ databases">
        <title>Genome sequencing of Paenibacillus lentus DSM25539(T).</title>
        <authorList>
            <person name="Kook J.-K."/>
            <person name="Park S.-N."/>
            <person name="Lim Y.K."/>
        </authorList>
    </citation>
    <scope>NUCLEOTIDE SEQUENCE [LARGE SCALE GENOMIC DNA]</scope>
    <source>
        <strain evidence="4 5">DSM 25539</strain>
    </source>
</reference>
<evidence type="ECO:0000256" key="1">
    <source>
        <dbReference type="ARBA" id="ARBA00022723"/>
    </source>
</evidence>
<protein>
    <submittedName>
        <fullName evidence="4">Polysaccharide deacetylase</fullName>
    </submittedName>
</protein>
<dbReference type="InterPro" id="IPR011330">
    <property type="entry name" value="Glyco_hydro/deAcase_b/a-brl"/>
</dbReference>
<keyword evidence="2" id="KW-0378">Hydrolase</keyword>
<dbReference type="Gene3D" id="3.20.20.370">
    <property type="entry name" value="Glycoside hydrolase/deacetylase"/>
    <property type="match status" value="1"/>
</dbReference>
<dbReference type="Proteomes" id="UP000273145">
    <property type="component" value="Chromosome"/>
</dbReference>
<evidence type="ECO:0000256" key="2">
    <source>
        <dbReference type="ARBA" id="ARBA00022801"/>
    </source>
</evidence>
<evidence type="ECO:0000313" key="4">
    <source>
        <dbReference type="EMBL" id="AZK46357.1"/>
    </source>
</evidence>
<evidence type="ECO:0000259" key="3">
    <source>
        <dbReference type="PROSITE" id="PS51677"/>
    </source>
</evidence>
<dbReference type="AlphaFoldDB" id="A0A3Q8SAQ9"/>
<dbReference type="Pfam" id="PF01522">
    <property type="entry name" value="Polysacc_deac_1"/>
    <property type="match status" value="1"/>
</dbReference>
<dbReference type="InterPro" id="IPR002509">
    <property type="entry name" value="NODB_dom"/>
</dbReference>
<organism evidence="4 5">
    <name type="scientific">Paenibacillus lentus</name>
    <dbReference type="NCBI Taxonomy" id="1338368"/>
    <lineage>
        <taxon>Bacteria</taxon>
        <taxon>Bacillati</taxon>
        <taxon>Bacillota</taxon>
        <taxon>Bacilli</taxon>
        <taxon>Bacillales</taxon>
        <taxon>Paenibacillaceae</taxon>
        <taxon>Paenibacillus</taxon>
    </lineage>
</organism>
<accession>A0A3Q8SAQ9</accession>
<evidence type="ECO:0000313" key="5">
    <source>
        <dbReference type="Proteomes" id="UP000273145"/>
    </source>
</evidence>